<dbReference type="Proteomes" id="UP001595976">
    <property type="component" value="Unassembled WGS sequence"/>
</dbReference>
<feature type="non-terminal residue" evidence="2">
    <location>
        <position position="1"/>
    </location>
</feature>
<dbReference type="InterPro" id="IPR002559">
    <property type="entry name" value="Transposase_11"/>
</dbReference>
<comment type="caution">
    <text evidence="2">The sequence shown here is derived from an EMBL/GenBank/DDBJ whole genome shotgun (WGS) entry which is preliminary data.</text>
</comment>
<protein>
    <submittedName>
        <fullName evidence="2">Transposase</fullName>
    </submittedName>
</protein>
<reference evidence="4" key="2">
    <citation type="journal article" date="2019" name="Int. J. Syst. Evol. Microbiol.">
        <title>The Global Catalogue of Microorganisms (GCM) 10K type strain sequencing project: providing services to taxonomists for standard genome sequencing and annotation.</title>
        <authorList>
            <consortium name="The Broad Institute Genomics Platform"/>
            <consortium name="The Broad Institute Genome Sequencing Center for Infectious Disease"/>
            <person name="Wu L."/>
            <person name="Ma J."/>
        </authorList>
    </citation>
    <scope>NUCLEOTIDE SEQUENCE [LARGE SCALE GENOMIC DNA]</scope>
    <source>
        <strain evidence="4">CGMCC 1.15643</strain>
    </source>
</reference>
<dbReference type="EMBL" id="JBHSLI010000018">
    <property type="protein sequence ID" value="MFC5295860.1"/>
    <property type="molecule type" value="Genomic_DNA"/>
</dbReference>
<reference evidence="2" key="1">
    <citation type="journal article" date="2014" name="Int. J. Syst. Evol. Microbiol.">
        <title>Complete genome of a new Firmicutes species belonging to the dominant human colonic microbiota ('Ruminococcus bicirculans') reveals two chromosomes and a selective capacity to utilize plant glucans.</title>
        <authorList>
            <consortium name="NISC Comparative Sequencing Program"/>
            <person name="Wegmann U."/>
            <person name="Louis P."/>
            <person name="Goesmann A."/>
            <person name="Henrissat B."/>
            <person name="Duncan S.H."/>
            <person name="Flint H.J."/>
        </authorList>
    </citation>
    <scope>NUCLEOTIDE SEQUENCE</scope>
    <source>
        <strain evidence="2">CCUG 55772</strain>
    </source>
</reference>
<sequence>KVNEKDKPGFFAKALYRGRARIEQTVGKLKRFKRVALRCEKAKRNFTAIVALAAAFVLVKSVHTA</sequence>
<evidence type="ECO:0000259" key="1">
    <source>
        <dbReference type="Pfam" id="PF01609"/>
    </source>
</evidence>
<reference evidence="2" key="3">
    <citation type="submission" date="2024-09" db="EMBL/GenBank/DDBJ databases">
        <authorList>
            <person name="Sun Q."/>
            <person name="Mori K."/>
        </authorList>
    </citation>
    <scope>NUCLEOTIDE SEQUENCE</scope>
    <source>
        <strain evidence="2">CCUG 55772</strain>
    </source>
</reference>
<accession>A0ABW0FBD8</accession>
<dbReference type="EMBL" id="JBHSLI010000028">
    <property type="protein sequence ID" value="MFC5295892.1"/>
    <property type="molecule type" value="Genomic_DNA"/>
</dbReference>
<name>A0ABW0FBD8_9HYPH</name>
<gene>
    <name evidence="2" type="ORF">ACFPK2_22980</name>
    <name evidence="3" type="ORF">ACFPK2_23175</name>
</gene>
<evidence type="ECO:0000313" key="3">
    <source>
        <dbReference type="EMBL" id="MFC5295892.1"/>
    </source>
</evidence>
<evidence type="ECO:0000313" key="4">
    <source>
        <dbReference type="Proteomes" id="UP001595976"/>
    </source>
</evidence>
<dbReference type="Pfam" id="PF01609">
    <property type="entry name" value="DDE_Tnp_1"/>
    <property type="match status" value="1"/>
</dbReference>
<dbReference type="RefSeq" id="WP_260349794.1">
    <property type="nucleotide sequence ID" value="NZ_JAOAOS010000041.1"/>
</dbReference>
<organism evidence="2 4">
    <name type="scientific">Bosea minatitlanensis</name>
    <dbReference type="NCBI Taxonomy" id="128782"/>
    <lineage>
        <taxon>Bacteria</taxon>
        <taxon>Pseudomonadati</taxon>
        <taxon>Pseudomonadota</taxon>
        <taxon>Alphaproteobacteria</taxon>
        <taxon>Hyphomicrobiales</taxon>
        <taxon>Boseaceae</taxon>
        <taxon>Bosea</taxon>
    </lineage>
</organism>
<keyword evidence="4" id="KW-1185">Reference proteome</keyword>
<evidence type="ECO:0000313" key="2">
    <source>
        <dbReference type="EMBL" id="MFC5295860.1"/>
    </source>
</evidence>
<feature type="domain" description="Transposase IS4-like" evidence="1">
    <location>
        <begin position="13"/>
        <end position="58"/>
    </location>
</feature>
<proteinExistence type="predicted"/>